<evidence type="ECO:0000313" key="9">
    <source>
        <dbReference type="Proteomes" id="UP001055200"/>
    </source>
</evidence>
<proteinExistence type="predicted"/>
<dbReference type="InterPro" id="IPR052755">
    <property type="entry name" value="Lysozyme_Inhibitor_LprI"/>
</dbReference>
<dbReference type="Pfam" id="PF07007">
    <property type="entry name" value="LprI"/>
    <property type="match status" value="1"/>
</dbReference>
<protein>
    <submittedName>
        <fullName evidence="8">MliC family protein</fullName>
    </submittedName>
</protein>
<dbReference type="PANTHER" id="PTHR37549:SF1">
    <property type="entry name" value="LIPOPROTEIN LPRI"/>
    <property type="match status" value="1"/>
</dbReference>
<dbReference type="PANTHER" id="PTHR37549">
    <property type="entry name" value="LIPOPROTEIN LPRI"/>
    <property type="match status" value="1"/>
</dbReference>
<evidence type="ECO:0000256" key="1">
    <source>
        <dbReference type="ARBA" id="ARBA00022729"/>
    </source>
</evidence>
<organism evidence="8 9">
    <name type="scientific">Mycolicibacillus parakoreensis</name>
    <dbReference type="NCBI Taxonomy" id="1069221"/>
    <lineage>
        <taxon>Bacteria</taxon>
        <taxon>Bacillati</taxon>
        <taxon>Actinomycetota</taxon>
        <taxon>Actinomycetes</taxon>
        <taxon>Mycobacteriales</taxon>
        <taxon>Mycobacteriaceae</taxon>
        <taxon>Mycolicibacillus</taxon>
    </lineage>
</organism>
<dbReference type="Proteomes" id="UP001055200">
    <property type="component" value="Chromosome"/>
</dbReference>
<accession>A0ABY3TVC7</accession>
<evidence type="ECO:0000256" key="4">
    <source>
        <dbReference type="ARBA" id="ARBA00023288"/>
    </source>
</evidence>
<feature type="domain" description="Lysozyme inhibitor LprI-like N-terminal" evidence="6">
    <location>
        <begin position="41"/>
        <end position="116"/>
    </location>
</feature>
<dbReference type="RefSeq" id="WP_240169436.1">
    <property type="nucleotide sequence ID" value="NZ_CP092365.1"/>
</dbReference>
<keyword evidence="2" id="KW-0472">Membrane</keyword>
<keyword evidence="9" id="KW-1185">Reference proteome</keyword>
<feature type="domain" description="C-type lysozyme inhibitor" evidence="7">
    <location>
        <begin position="144"/>
        <end position="201"/>
    </location>
</feature>
<keyword evidence="1 5" id="KW-0732">Signal</keyword>
<dbReference type="InterPro" id="IPR009739">
    <property type="entry name" value="LprI-like_N"/>
</dbReference>
<evidence type="ECO:0000256" key="3">
    <source>
        <dbReference type="ARBA" id="ARBA00023139"/>
    </source>
</evidence>
<evidence type="ECO:0000256" key="5">
    <source>
        <dbReference type="SAM" id="SignalP"/>
    </source>
</evidence>
<dbReference type="Gene3D" id="2.40.128.200">
    <property type="match status" value="1"/>
</dbReference>
<dbReference type="EMBL" id="CP092365">
    <property type="protein sequence ID" value="ULN51152.1"/>
    <property type="molecule type" value="Genomic_DNA"/>
</dbReference>
<reference evidence="8" key="1">
    <citation type="submission" date="2022-08" db="EMBL/GenBank/DDBJ databases">
        <title>Complete genome sequence of 14 non-tuberculosis mycobacteria type-strains.</title>
        <authorList>
            <person name="Igarashi Y."/>
            <person name="Osugi A."/>
            <person name="Mitarai S."/>
        </authorList>
    </citation>
    <scope>NUCLEOTIDE SEQUENCE</scope>
    <source>
        <strain evidence="8">DSM 45575</strain>
    </source>
</reference>
<evidence type="ECO:0000259" key="6">
    <source>
        <dbReference type="Pfam" id="PF07007"/>
    </source>
</evidence>
<dbReference type="SUPFAM" id="SSF141488">
    <property type="entry name" value="YdhA-like"/>
    <property type="match status" value="1"/>
</dbReference>
<dbReference type="PROSITE" id="PS51257">
    <property type="entry name" value="PROKAR_LIPOPROTEIN"/>
    <property type="match status" value="1"/>
</dbReference>
<keyword evidence="3" id="KW-0564">Palmitate</keyword>
<evidence type="ECO:0000259" key="7">
    <source>
        <dbReference type="Pfam" id="PF09864"/>
    </source>
</evidence>
<feature type="signal peptide" evidence="5">
    <location>
        <begin position="1"/>
        <end position="17"/>
    </location>
</feature>
<keyword evidence="4" id="KW-0449">Lipoprotein</keyword>
<dbReference type="Pfam" id="PF09864">
    <property type="entry name" value="MliC"/>
    <property type="match status" value="1"/>
</dbReference>
<gene>
    <name evidence="8" type="ORF">MIU77_09285</name>
</gene>
<name>A0ABY3TVC7_9MYCO</name>
<dbReference type="InterPro" id="IPR018660">
    <property type="entry name" value="MliC"/>
</dbReference>
<evidence type="ECO:0000256" key="2">
    <source>
        <dbReference type="ARBA" id="ARBA00023136"/>
    </source>
</evidence>
<feature type="chain" id="PRO_5045070794" evidence="5">
    <location>
        <begin position="18"/>
        <end position="208"/>
    </location>
</feature>
<evidence type="ECO:0000313" key="8">
    <source>
        <dbReference type="EMBL" id="ULN51152.1"/>
    </source>
</evidence>
<sequence>MSRARAAPLLAAAAALAGCGAPGAPDPAAALQIDCATGPHTAQVAALICADPQLGALNDRLAETYRQAEQRPDAAGLATAQRGWTAQRDDCTQRPGTAAAVTECLREAYLTRLAELQIADPATAAGPTAVFDRCRGSHEQAVPPLEVTFYNDLDPAVVALTWQGDREIAFIRPAASGSRYTRTGIQYWEHHGEAAVDFYGNTFRCLTR</sequence>
<dbReference type="InterPro" id="IPR036328">
    <property type="entry name" value="MliC_sf"/>
</dbReference>